<organism evidence="2">
    <name type="scientific">Aquarana catesbeiana</name>
    <name type="common">American bullfrog</name>
    <name type="synonym">Rana catesbeiana</name>
    <dbReference type="NCBI Taxonomy" id="8400"/>
    <lineage>
        <taxon>Eukaryota</taxon>
        <taxon>Metazoa</taxon>
        <taxon>Chordata</taxon>
        <taxon>Craniata</taxon>
        <taxon>Vertebrata</taxon>
        <taxon>Euteleostomi</taxon>
        <taxon>Amphibia</taxon>
        <taxon>Batrachia</taxon>
        <taxon>Anura</taxon>
        <taxon>Neobatrachia</taxon>
        <taxon>Ranoidea</taxon>
        <taxon>Ranidae</taxon>
        <taxon>Aquarana</taxon>
    </lineage>
</organism>
<feature type="non-terminal residue" evidence="2">
    <location>
        <position position="1"/>
    </location>
</feature>
<reference evidence="2" key="1">
    <citation type="submission" date="2017-08" db="EMBL/GenBank/DDBJ databases">
        <title>Assembly of the North American Bullfrog Genome.</title>
        <authorList>
            <person name="Warren R.L."/>
            <person name="Vandervalk B.P."/>
            <person name="Kucuk E."/>
            <person name="Birol I."/>
            <person name="Helbing C."/>
            <person name="Pandoh P."/>
            <person name="Behsaz B."/>
            <person name="Mohamadi H."/>
            <person name="Chu J."/>
            <person name="Jackman S."/>
            <person name="Hammond S.A."/>
            <person name="Veldhoen N."/>
            <person name="Kirk H."/>
            <person name="Zhao Y."/>
            <person name="Coope R."/>
            <person name="Pleasance S."/>
            <person name="Moore R."/>
            <person name="Holt R."/>
        </authorList>
    </citation>
    <scope>NUCLEOTIDE SEQUENCE</scope>
    <source>
        <strain evidence="2">Bruno</strain>
        <tissue evidence="2">Liver</tissue>
    </source>
</reference>
<evidence type="ECO:0000256" key="1">
    <source>
        <dbReference type="SAM" id="MobiDB-lite"/>
    </source>
</evidence>
<gene>
    <name evidence="2" type="ORF">AB205_0187890</name>
</gene>
<sequence length="136" mass="15055">FSTLFVLVHESTSQGSQPSPAASSGYESSTPPTIVSPTSENQTTSSLSPSSSAVHHTSSHSTLSSNFNEWNDCRYQSPAQRPAEEVKVSPQEDKPQKDNIVQKKKEERSEVERSAKKKCLSHNNIPMQRSHRDKLC</sequence>
<protein>
    <submittedName>
        <fullName evidence="2">Uncharacterized protein</fullName>
    </submittedName>
</protein>
<feature type="region of interest" description="Disordered" evidence="1">
    <location>
        <begin position="1"/>
        <end position="136"/>
    </location>
</feature>
<evidence type="ECO:0000313" key="2">
    <source>
        <dbReference type="EMBL" id="PIN99334.1"/>
    </source>
</evidence>
<dbReference type="AlphaFoldDB" id="A0A2G9P7M1"/>
<feature type="compositionally biased region" description="Basic and acidic residues" evidence="1">
    <location>
        <begin position="82"/>
        <end position="114"/>
    </location>
</feature>
<dbReference type="EMBL" id="KV922560">
    <property type="protein sequence ID" value="PIN99334.1"/>
    <property type="molecule type" value="Genomic_DNA"/>
</dbReference>
<proteinExistence type="predicted"/>
<name>A0A2G9P7M1_AQUCT</name>
<feature type="compositionally biased region" description="Low complexity" evidence="1">
    <location>
        <begin position="13"/>
        <end position="65"/>
    </location>
</feature>
<accession>A0A2G9P7M1</accession>